<keyword evidence="2" id="KW-1133">Transmembrane helix</keyword>
<keyword evidence="2" id="KW-0812">Transmembrane</keyword>
<organism evidence="3 4">
    <name type="scientific">Opisthorchis viverrini</name>
    <name type="common">Southeast Asian liver fluke</name>
    <dbReference type="NCBI Taxonomy" id="6198"/>
    <lineage>
        <taxon>Eukaryota</taxon>
        <taxon>Metazoa</taxon>
        <taxon>Spiralia</taxon>
        <taxon>Lophotrochozoa</taxon>
        <taxon>Platyhelminthes</taxon>
        <taxon>Trematoda</taxon>
        <taxon>Digenea</taxon>
        <taxon>Opisthorchiida</taxon>
        <taxon>Opisthorchiata</taxon>
        <taxon>Opisthorchiidae</taxon>
        <taxon>Opisthorchis</taxon>
    </lineage>
</organism>
<accession>A0A074ZTH5</accession>
<dbReference type="KEGG" id="ovi:T265_04145"/>
<keyword evidence="4" id="KW-1185">Reference proteome</keyword>
<name>A0A074ZTH5_OPIVI</name>
<evidence type="ECO:0000313" key="3">
    <source>
        <dbReference type="EMBL" id="KER29132.1"/>
    </source>
</evidence>
<keyword evidence="2" id="KW-0472">Membrane</keyword>
<feature type="transmembrane region" description="Helical" evidence="2">
    <location>
        <begin position="256"/>
        <end position="284"/>
    </location>
</feature>
<dbReference type="RefSeq" id="XP_009167079.1">
    <property type="nucleotide sequence ID" value="XM_009168815.1"/>
</dbReference>
<gene>
    <name evidence="3" type="ORF">T265_04145</name>
</gene>
<evidence type="ECO:0000313" key="4">
    <source>
        <dbReference type="Proteomes" id="UP000054324"/>
    </source>
</evidence>
<protein>
    <submittedName>
        <fullName evidence="3">Uncharacterized protein</fullName>
    </submittedName>
</protein>
<evidence type="ECO:0000256" key="1">
    <source>
        <dbReference type="SAM" id="MobiDB-lite"/>
    </source>
</evidence>
<dbReference type="GeneID" id="20318331"/>
<feature type="compositionally biased region" description="Polar residues" evidence="1">
    <location>
        <begin position="115"/>
        <end position="124"/>
    </location>
</feature>
<sequence>MVAGLKSVDYETRLATLDSIFPGVTSPPRGPNSYLCLFEQSLLLALGLAATPTPYILRAITSGSPDMKRGSQTPLPLRMNTHLARMQYEQQRQAGEMRRNGSQSSFKSGDPQRPASVSSARVQEPTGSILSGSYISNSRSHLGGAAAAVARTYENVPGSSRLLGFARPASSTGLNAQFQRAGSMASYPPSTVLGKSTLGGQSLYGMSQLRLSRSLKASKASLATYKSGRTTIQAEHHDRKVQREINSIKFGRARKLYWIAVACYIMFLLVLFLGLLITCLRHIYMNIILSMDVGEMTGPLLIAGSFLFFGLGMKFYYDAYKLGCEERRRVKYKAASPSTVAVTTVTERAADTEEKLVSGQTSKNALSRVPIGSRTTLVVP</sequence>
<proteinExistence type="predicted"/>
<dbReference type="Proteomes" id="UP000054324">
    <property type="component" value="Unassembled WGS sequence"/>
</dbReference>
<evidence type="ECO:0000256" key="2">
    <source>
        <dbReference type="SAM" id="Phobius"/>
    </source>
</evidence>
<dbReference type="AlphaFoldDB" id="A0A074ZTH5"/>
<reference evidence="3 4" key="1">
    <citation type="submission" date="2013-11" db="EMBL/GenBank/DDBJ databases">
        <title>Opisthorchis viverrini - life in the bile duct.</title>
        <authorList>
            <person name="Young N.D."/>
            <person name="Nagarajan N."/>
            <person name="Lin S.J."/>
            <person name="Korhonen P.K."/>
            <person name="Jex A.R."/>
            <person name="Hall R.S."/>
            <person name="Safavi-Hemami H."/>
            <person name="Kaewkong W."/>
            <person name="Bertrand D."/>
            <person name="Gao S."/>
            <person name="Seet Q."/>
            <person name="Wongkham S."/>
            <person name="Teh B.T."/>
            <person name="Wongkham C."/>
            <person name="Intapan P.M."/>
            <person name="Maleewong W."/>
            <person name="Yang X."/>
            <person name="Hu M."/>
            <person name="Wang Z."/>
            <person name="Hofmann A."/>
            <person name="Sternberg P.W."/>
            <person name="Tan P."/>
            <person name="Wang J."/>
            <person name="Gasser R.B."/>
        </authorList>
    </citation>
    <scope>NUCLEOTIDE SEQUENCE [LARGE SCALE GENOMIC DNA]</scope>
</reference>
<feature type="region of interest" description="Disordered" evidence="1">
    <location>
        <begin position="89"/>
        <end position="124"/>
    </location>
</feature>
<dbReference type="CTD" id="20318331"/>
<dbReference type="EMBL" id="KL596684">
    <property type="protein sequence ID" value="KER29132.1"/>
    <property type="molecule type" value="Genomic_DNA"/>
</dbReference>
<dbReference type="OrthoDB" id="6260668at2759"/>
<feature type="transmembrane region" description="Helical" evidence="2">
    <location>
        <begin position="296"/>
        <end position="317"/>
    </location>
</feature>